<evidence type="ECO:0000313" key="2">
    <source>
        <dbReference type="Proteomes" id="UP000054466"/>
    </source>
</evidence>
<dbReference type="HOGENOM" id="CLU_2793790_0_0_1"/>
<accession>A0A0D1ZCE2</accession>
<dbReference type="GeneID" id="27347777"/>
<keyword evidence="2" id="KW-1185">Reference proteome</keyword>
<organism evidence="1 2">
    <name type="scientific">Cladophialophora immunda</name>
    <dbReference type="NCBI Taxonomy" id="569365"/>
    <lineage>
        <taxon>Eukaryota</taxon>
        <taxon>Fungi</taxon>
        <taxon>Dikarya</taxon>
        <taxon>Ascomycota</taxon>
        <taxon>Pezizomycotina</taxon>
        <taxon>Eurotiomycetes</taxon>
        <taxon>Chaetothyriomycetidae</taxon>
        <taxon>Chaetothyriales</taxon>
        <taxon>Herpotrichiellaceae</taxon>
        <taxon>Cladophialophora</taxon>
    </lineage>
</organism>
<dbReference type="VEuPathDB" id="FungiDB:PV07_08583"/>
<dbReference type="RefSeq" id="XP_016245622.1">
    <property type="nucleotide sequence ID" value="XM_016395766.1"/>
</dbReference>
<protein>
    <submittedName>
        <fullName evidence="1">Uncharacterized protein</fullName>
    </submittedName>
</protein>
<dbReference type="Proteomes" id="UP000054466">
    <property type="component" value="Unassembled WGS sequence"/>
</dbReference>
<reference evidence="1 2" key="1">
    <citation type="submission" date="2015-01" db="EMBL/GenBank/DDBJ databases">
        <title>The Genome Sequence of Cladophialophora immunda CBS83496.</title>
        <authorList>
            <consortium name="The Broad Institute Genomics Platform"/>
            <person name="Cuomo C."/>
            <person name="de Hoog S."/>
            <person name="Gorbushina A."/>
            <person name="Stielow B."/>
            <person name="Teixiera M."/>
            <person name="Abouelleil A."/>
            <person name="Chapman S.B."/>
            <person name="Priest M."/>
            <person name="Young S.K."/>
            <person name="Wortman J."/>
            <person name="Nusbaum C."/>
            <person name="Birren B."/>
        </authorList>
    </citation>
    <scope>NUCLEOTIDE SEQUENCE [LARGE SCALE GENOMIC DNA]</scope>
    <source>
        <strain evidence="1 2">CBS 83496</strain>
    </source>
</reference>
<sequence>MDGGRENIGMDSDGWAPSEEYDSICEKNKFIRQQVIDRTEDDEERQLSLEHYRFDDHNVDEINPAHIV</sequence>
<proteinExistence type="predicted"/>
<gene>
    <name evidence="1" type="ORF">PV07_08583</name>
</gene>
<evidence type="ECO:0000313" key="1">
    <source>
        <dbReference type="EMBL" id="KIW25406.1"/>
    </source>
</evidence>
<dbReference type="EMBL" id="KN847044">
    <property type="protein sequence ID" value="KIW25406.1"/>
    <property type="molecule type" value="Genomic_DNA"/>
</dbReference>
<dbReference type="AlphaFoldDB" id="A0A0D1ZCE2"/>
<dbReference type="OrthoDB" id="4154601at2759"/>
<name>A0A0D1ZCE2_9EURO</name>